<name>K2KCA3_9GAMM</name>
<sequence>MPIRLIMLTTSLFVSGLAHAEFSEMVRGKVTYPSGRTESVNFELSFKQVFDKMYFRAGKSRIQTDEVPESYILNVIVNKDGLIYVAEFADGYINGFDVRVGSHHVSFKQRSQSDDERNEIGYENIEVSIDSSSYLLDTTHPTVMFEFDQNGIIGINGSGYNKNLSDHSLQR</sequence>
<gene>
    <name evidence="2" type="ORF">A10D4_06126</name>
</gene>
<dbReference type="PATRIC" id="fig|740709.3.peg.1252"/>
<evidence type="ECO:0000256" key="1">
    <source>
        <dbReference type="SAM" id="SignalP"/>
    </source>
</evidence>
<dbReference type="EMBL" id="AMRG01000006">
    <property type="protein sequence ID" value="EKE84247.1"/>
    <property type="molecule type" value="Genomic_DNA"/>
</dbReference>
<organism evidence="2 3">
    <name type="scientific">Idiomarina xiamenensis 10-D-4</name>
    <dbReference type="NCBI Taxonomy" id="740709"/>
    <lineage>
        <taxon>Bacteria</taxon>
        <taxon>Pseudomonadati</taxon>
        <taxon>Pseudomonadota</taxon>
        <taxon>Gammaproteobacteria</taxon>
        <taxon>Alteromonadales</taxon>
        <taxon>Idiomarinaceae</taxon>
        <taxon>Idiomarina</taxon>
    </lineage>
</organism>
<keyword evidence="3" id="KW-1185">Reference proteome</keyword>
<evidence type="ECO:0000313" key="3">
    <source>
        <dbReference type="Proteomes" id="UP000014115"/>
    </source>
</evidence>
<dbReference type="AlphaFoldDB" id="K2KCA3"/>
<proteinExistence type="predicted"/>
<evidence type="ECO:0000313" key="2">
    <source>
        <dbReference type="EMBL" id="EKE84247.1"/>
    </source>
</evidence>
<dbReference type="OrthoDB" id="6240445at2"/>
<keyword evidence="1" id="KW-0732">Signal</keyword>
<dbReference type="STRING" id="740709.A10D4_06126"/>
<reference evidence="2 3" key="1">
    <citation type="journal article" date="2012" name="J. Bacteriol.">
        <title>Genome Sequence of Idiomarina xiamenensis Type Strain 10-D-4.</title>
        <authorList>
            <person name="Lai Q."/>
            <person name="Wang L."/>
            <person name="Wang W."/>
            <person name="Shao Z."/>
        </authorList>
    </citation>
    <scope>NUCLEOTIDE SEQUENCE [LARGE SCALE GENOMIC DNA]</scope>
    <source>
        <strain evidence="2 3">10-D-4</strain>
    </source>
</reference>
<comment type="caution">
    <text evidence="2">The sequence shown here is derived from an EMBL/GenBank/DDBJ whole genome shotgun (WGS) entry which is preliminary data.</text>
</comment>
<dbReference type="eggNOG" id="ENOG5031IDM">
    <property type="taxonomic scope" value="Bacteria"/>
</dbReference>
<accession>K2KCA3</accession>
<feature type="signal peptide" evidence="1">
    <location>
        <begin position="1"/>
        <end position="20"/>
    </location>
</feature>
<dbReference type="Proteomes" id="UP000014115">
    <property type="component" value="Unassembled WGS sequence"/>
</dbReference>
<feature type="chain" id="PRO_5003859830" evidence="1">
    <location>
        <begin position="21"/>
        <end position="171"/>
    </location>
</feature>
<protein>
    <submittedName>
        <fullName evidence="2">Uncharacterized protein</fullName>
    </submittedName>
</protein>
<dbReference type="RefSeq" id="WP_008488388.1">
    <property type="nucleotide sequence ID" value="NZ_AMRG01000006.1"/>
</dbReference>